<dbReference type="Proteomes" id="UP000046393">
    <property type="component" value="Unplaced"/>
</dbReference>
<evidence type="ECO:0000256" key="1">
    <source>
        <dbReference type="SAM" id="SignalP"/>
    </source>
</evidence>
<feature type="signal peptide" evidence="1">
    <location>
        <begin position="1"/>
        <end position="22"/>
    </location>
</feature>
<name>A0A0N5B1G8_9BILA</name>
<protein>
    <submittedName>
        <fullName evidence="3">Secreted protein</fullName>
    </submittedName>
</protein>
<keyword evidence="2" id="KW-1185">Reference proteome</keyword>
<feature type="chain" id="PRO_5005893587" evidence="1">
    <location>
        <begin position="23"/>
        <end position="66"/>
    </location>
</feature>
<dbReference type="WBParaSite" id="SMUV_0001113101-mRNA-1">
    <property type="protein sequence ID" value="SMUV_0001113101-mRNA-1"/>
    <property type="gene ID" value="SMUV_0001113101"/>
</dbReference>
<evidence type="ECO:0000313" key="2">
    <source>
        <dbReference type="Proteomes" id="UP000046393"/>
    </source>
</evidence>
<sequence length="66" mass="7937">MEGGRGGWWWWWWWWRRRRISSTIHILLPLWNSDTKANAPTKPSYANWLPASCSKLYLPPSNVFYG</sequence>
<dbReference type="AlphaFoldDB" id="A0A0N5B1G8"/>
<proteinExistence type="predicted"/>
<accession>A0A0N5B1G8</accession>
<evidence type="ECO:0000313" key="3">
    <source>
        <dbReference type="WBParaSite" id="SMUV_0001113101-mRNA-1"/>
    </source>
</evidence>
<keyword evidence="1" id="KW-0732">Signal</keyword>
<reference evidence="3" key="1">
    <citation type="submission" date="2017-02" db="UniProtKB">
        <authorList>
            <consortium name="WormBaseParasite"/>
        </authorList>
    </citation>
    <scope>IDENTIFICATION</scope>
</reference>
<organism evidence="2 3">
    <name type="scientific">Syphacia muris</name>
    <dbReference type="NCBI Taxonomy" id="451379"/>
    <lineage>
        <taxon>Eukaryota</taxon>
        <taxon>Metazoa</taxon>
        <taxon>Ecdysozoa</taxon>
        <taxon>Nematoda</taxon>
        <taxon>Chromadorea</taxon>
        <taxon>Rhabditida</taxon>
        <taxon>Spirurina</taxon>
        <taxon>Oxyuridomorpha</taxon>
        <taxon>Oxyuroidea</taxon>
        <taxon>Oxyuridae</taxon>
        <taxon>Syphacia</taxon>
    </lineage>
</organism>